<proteinExistence type="predicted"/>
<organism evidence="1 2">
    <name type="scientific">Shimia aestuarii</name>
    <dbReference type="NCBI Taxonomy" id="254406"/>
    <lineage>
        <taxon>Bacteria</taxon>
        <taxon>Pseudomonadati</taxon>
        <taxon>Pseudomonadota</taxon>
        <taxon>Alphaproteobacteria</taxon>
        <taxon>Rhodobacterales</taxon>
        <taxon>Roseobacteraceae</taxon>
    </lineage>
</organism>
<evidence type="ECO:0008006" key="3">
    <source>
        <dbReference type="Google" id="ProtNLM"/>
    </source>
</evidence>
<gene>
    <name evidence="1" type="ORF">SAMN04488042_103210</name>
</gene>
<name>A0A1I4MR02_9RHOB</name>
<dbReference type="AlphaFoldDB" id="A0A1I4MR02"/>
<keyword evidence="2" id="KW-1185">Reference proteome</keyword>
<evidence type="ECO:0000313" key="2">
    <source>
        <dbReference type="Proteomes" id="UP000199144"/>
    </source>
</evidence>
<reference evidence="1 2" key="1">
    <citation type="submission" date="2016-10" db="EMBL/GenBank/DDBJ databases">
        <authorList>
            <person name="de Groot N.N."/>
        </authorList>
    </citation>
    <scope>NUCLEOTIDE SEQUENCE [LARGE SCALE GENOMIC DNA]</scope>
    <source>
        <strain evidence="1 2">DSM 15283</strain>
    </source>
</reference>
<dbReference type="EMBL" id="FOTQ01000003">
    <property type="protein sequence ID" value="SFM05751.1"/>
    <property type="molecule type" value="Genomic_DNA"/>
</dbReference>
<dbReference type="Proteomes" id="UP000199144">
    <property type="component" value="Unassembled WGS sequence"/>
</dbReference>
<sequence>MRWVLLMTCLMAVACNTPTPHFRGAEVTRVSVQGSTFDIRHRGRLAEAIRVNSEYAPRLGPIGRRAEIAIEAVTGCDVIEIRGDAALILGIMDCRDSARTAPLASYVPLYQDCEVVDIWVPSGGSTGYLEAEC</sequence>
<accession>A0A1I4MR02</accession>
<dbReference type="PROSITE" id="PS51257">
    <property type="entry name" value="PROKAR_LIPOPROTEIN"/>
    <property type="match status" value="1"/>
</dbReference>
<protein>
    <recommendedName>
        <fullName evidence="3">Lipoprotein</fullName>
    </recommendedName>
</protein>
<dbReference type="STRING" id="254406.SAMN04488042_103210"/>
<evidence type="ECO:0000313" key="1">
    <source>
        <dbReference type="EMBL" id="SFM05751.1"/>
    </source>
</evidence>